<keyword evidence="1" id="KW-0808">Transferase</keyword>
<evidence type="ECO:0000313" key="2">
    <source>
        <dbReference type="Proteomes" id="UP000249458"/>
    </source>
</evidence>
<proteinExistence type="predicted"/>
<dbReference type="GO" id="GO:0032259">
    <property type="term" value="P:methylation"/>
    <property type="evidence" value="ECO:0007669"/>
    <property type="project" value="UniProtKB-KW"/>
</dbReference>
<dbReference type="Gene3D" id="3.40.50.150">
    <property type="entry name" value="Vaccinia Virus protein VP39"/>
    <property type="match status" value="1"/>
</dbReference>
<accession>A0A364LLP2</accession>
<dbReference type="Proteomes" id="UP000249458">
    <property type="component" value="Unassembled WGS sequence"/>
</dbReference>
<name>A0A364LLP2_9GAMM</name>
<gene>
    <name evidence="1" type="ORF">B1207_04605</name>
</gene>
<reference evidence="1 2" key="1">
    <citation type="submission" date="2017-02" db="EMBL/GenBank/DDBJ databases">
        <title>Legionella quilivanii strain from human: case report and whole genome sequencing analysis.</title>
        <authorList>
            <person name="Lalancette C."/>
            <person name="Leduc J.-M."/>
            <person name="Levesque S."/>
            <person name="Fournier E."/>
            <person name="Saoud J."/>
            <person name="Faucher S.P."/>
            <person name="Bernard K."/>
            <person name="Martineau C."/>
            <person name="Longtin J."/>
        </authorList>
    </citation>
    <scope>NUCLEOTIDE SEQUENCE [LARGE SCALE GENOMIC DNA]</scope>
    <source>
        <strain evidence="1 2">ID143958</strain>
    </source>
</reference>
<sequence length="268" mass="30185">MCAVVDGFPSFAPSFAHEGKGFDPDSFAALARLEASNFWFRARNHLITWSLSHYRPKFQSFLEIGCGTGFVLWGISQIFPQANLHGSELFTAGLQFAAQRLPFANLMQMDARNIPFDNEFDSIGAFDVIEHIEEDSLVLAQVFQALKPGGVCMLSVPQHPWLWSPMDEYACHVRRYKADELHNKVRNAGFKILRSTSFVTSLLPAMMLSRFVQKFKGPQAHRDYSELQISPVLNSIFEKMLRAEIGLIKRGVSLPIGGSRFIVAEKPE</sequence>
<keyword evidence="1" id="KW-0489">Methyltransferase</keyword>
<dbReference type="PANTHER" id="PTHR43861">
    <property type="entry name" value="TRANS-ACONITATE 2-METHYLTRANSFERASE-RELATED"/>
    <property type="match status" value="1"/>
</dbReference>
<comment type="caution">
    <text evidence="1">The sequence shown here is derived from an EMBL/GenBank/DDBJ whole genome shotgun (WGS) entry which is preliminary data.</text>
</comment>
<dbReference type="GO" id="GO:0008168">
    <property type="term" value="F:methyltransferase activity"/>
    <property type="evidence" value="ECO:0007669"/>
    <property type="project" value="UniProtKB-KW"/>
</dbReference>
<evidence type="ECO:0000313" key="1">
    <source>
        <dbReference type="EMBL" id="RAP37458.1"/>
    </source>
</evidence>
<dbReference type="AlphaFoldDB" id="A0A364LLP2"/>
<dbReference type="CDD" id="cd02440">
    <property type="entry name" value="AdoMet_MTases"/>
    <property type="match status" value="1"/>
</dbReference>
<protein>
    <submittedName>
        <fullName evidence="1">SAM-dependent methyltransferase</fullName>
    </submittedName>
</protein>
<dbReference type="InterPro" id="IPR029063">
    <property type="entry name" value="SAM-dependent_MTases_sf"/>
</dbReference>
<dbReference type="SUPFAM" id="SSF53335">
    <property type="entry name" value="S-adenosyl-L-methionine-dependent methyltransferases"/>
    <property type="match status" value="1"/>
</dbReference>
<dbReference type="PANTHER" id="PTHR43861:SF6">
    <property type="entry name" value="METHYLTRANSFERASE TYPE 11"/>
    <property type="match status" value="1"/>
</dbReference>
<dbReference type="EMBL" id="MVJN01000003">
    <property type="protein sequence ID" value="RAP37458.1"/>
    <property type="molecule type" value="Genomic_DNA"/>
</dbReference>
<dbReference type="Pfam" id="PF13489">
    <property type="entry name" value="Methyltransf_23"/>
    <property type="match status" value="1"/>
</dbReference>
<organism evidence="1 2">
    <name type="scientific">Legionella quinlivanii</name>
    <dbReference type="NCBI Taxonomy" id="45073"/>
    <lineage>
        <taxon>Bacteria</taxon>
        <taxon>Pseudomonadati</taxon>
        <taxon>Pseudomonadota</taxon>
        <taxon>Gammaproteobacteria</taxon>
        <taxon>Legionellales</taxon>
        <taxon>Legionellaceae</taxon>
        <taxon>Legionella</taxon>
    </lineage>
</organism>